<dbReference type="STRING" id="1283841.A0A084QR45"/>
<dbReference type="InterPro" id="IPR050931">
    <property type="entry name" value="Mito_Protein_Transport_Metaxin"/>
</dbReference>
<dbReference type="CDD" id="cd03193">
    <property type="entry name" value="GST_C_Metaxin"/>
    <property type="match status" value="1"/>
</dbReference>
<dbReference type="InterPro" id="IPR033468">
    <property type="entry name" value="Metaxin_GST"/>
</dbReference>
<protein>
    <recommendedName>
        <fullName evidence="5">Metaxin glutathione S-transferase domain-containing protein</fullName>
    </recommendedName>
</protein>
<organism evidence="3 4">
    <name type="scientific">Stachybotrys chlorohalonatus (strain IBT 40285)</name>
    <dbReference type="NCBI Taxonomy" id="1283841"/>
    <lineage>
        <taxon>Eukaryota</taxon>
        <taxon>Fungi</taxon>
        <taxon>Dikarya</taxon>
        <taxon>Ascomycota</taxon>
        <taxon>Pezizomycotina</taxon>
        <taxon>Sordariomycetes</taxon>
        <taxon>Hypocreomycetidae</taxon>
        <taxon>Hypocreales</taxon>
        <taxon>Stachybotryaceae</taxon>
        <taxon>Stachybotrys</taxon>
    </lineage>
</organism>
<proteinExistence type="predicted"/>
<reference evidence="3 4" key="1">
    <citation type="journal article" date="2014" name="BMC Genomics">
        <title>Comparative genome sequencing reveals chemotype-specific gene clusters in the toxigenic black mold Stachybotrys.</title>
        <authorList>
            <person name="Semeiks J."/>
            <person name="Borek D."/>
            <person name="Otwinowski Z."/>
            <person name="Grishin N.V."/>
        </authorList>
    </citation>
    <scope>NUCLEOTIDE SEQUENCE [LARGE SCALE GENOMIC DNA]</scope>
    <source>
        <strain evidence="3 4">IBT 40285</strain>
    </source>
</reference>
<gene>
    <name evidence="3" type="ORF">S40285_01248</name>
</gene>
<dbReference type="OMA" id="RNAWLYT"/>
<dbReference type="Pfam" id="PF17172">
    <property type="entry name" value="GST_N_4"/>
    <property type="match status" value="1"/>
</dbReference>
<sequence length="289" mass="32461">MAVSEPRGWFAVPAPVRELFKVFPLHVLPAAALPQRSPDCSRPRLHVFARGDDDARAGRPSFNPACLKWQTLLRVARVDVDLVPSNNHASPSGALPFLLPARRDDAATTSARGPTCLTGNKLLQYAREHAPHKIREDEPVRLEAYQALLAQHIRPAWLYTLYLSPANDSLLTSLYLPSSLLLRLPMRHTLHAAATEEILKATRRPHLAPAQLYTDADAALQSLSTLLGDDEWFFAGDAPGVFDAEVFAYTYLILDESLDWQDRTLAHCLLRFDNLVQHQSRLYQRCWES</sequence>
<dbReference type="Pfam" id="PF17171">
    <property type="entry name" value="GST_C_6"/>
    <property type="match status" value="1"/>
</dbReference>
<dbReference type="GO" id="GO:0001401">
    <property type="term" value="C:SAM complex"/>
    <property type="evidence" value="ECO:0007669"/>
    <property type="project" value="TreeGrafter"/>
</dbReference>
<dbReference type="AlphaFoldDB" id="A0A084QR45"/>
<evidence type="ECO:0000259" key="2">
    <source>
        <dbReference type="Pfam" id="PF17172"/>
    </source>
</evidence>
<name>A0A084QR45_STAC4</name>
<dbReference type="PANTHER" id="PTHR12289:SF44">
    <property type="entry name" value="OUTER MEMBRANE PROTEIN (SAM35), PUTATIVE (AFU_ORTHOLOGUE AFUA_1G13180)-RELATED"/>
    <property type="match status" value="1"/>
</dbReference>
<evidence type="ECO:0008006" key="5">
    <source>
        <dbReference type="Google" id="ProtNLM"/>
    </source>
</evidence>
<feature type="domain" description="Thioredoxin-like fold" evidence="2">
    <location>
        <begin position="64"/>
        <end position="167"/>
    </location>
</feature>
<dbReference type="InParanoid" id="A0A084QR45"/>
<evidence type="ECO:0000259" key="1">
    <source>
        <dbReference type="Pfam" id="PF17171"/>
    </source>
</evidence>
<dbReference type="GO" id="GO:0007005">
    <property type="term" value="P:mitochondrion organization"/>
    <property type="evidence" value="ECO:0007669"/>
    <property type="project" value="TreeGrafter"/>
</dbReference>
<feature type="domain" description="Metaxin glutathione S-transferase" evidence="1">
    <location>
        <begin position="216"/>
        <end position="281"/>
    </location>
</feature>
<dbReference type="OrthoDB" id="198787at2759"/>
<dbReference type="InterPro" id="IPR012336">
    <property type="entry name" value="Thioredoxin-like_fold"/>
</dbReference>
<accession>A0A084QR45</accession>
<dbReference type="Proteomes" id="UP000028524">
    <property type="component" value="Unassembled WGS sequence"/>
</dbReference>
<dbReference type="HOGENOM" id="CLU_055680_0_0_1"/>
<dbReference type="EMBL" id="KL660461">
    <property type="protein sequence ID" value="KFA66430.1"/>
    <property type="molecule type" value="Genomic_DNA"/>
</dbReference>
<keyword evidence="4" id="KW-1185">Reference proteome</keyword>
<evidence type="ECO:0000313" key="4">
    <source>
        <dbReference type="Proteomes" id="UP000028524"/>
    </source>
</evidence>
<evidence type="ECO:0000313" key="3">
    <source>
        <dbReference type="EMBL" id="KFA66430.1"/>
    </source>
</evidence>
<dbReference type="PANTHER" id="PTHR12289">
    <property type="entry name" value="METAXIN RELATED"/>
    <property type="match status" value="1"/>
</dbReference>